<dbReference type="InterPro" id="IPR036770">
    <property type="entry name" value="Ankyrin_rpt-contain_sf"/>
</dbReference>
<name>A0ABR1ITC0_9AGAR</name>
<feature type="repeat" description="ANK" evidence="3">
    <location>
        <begin position="770"/>
        <end position="802"/>
    </location>
</feature>
<keyword evidence="5" id="KW-0472">Membrane</keyword>
<feature type="transmembrane region" description="Helical" evidence="5">
    <location>
        <begin position="303"/>
        <end position="329"/>
    </location>
</feature>
<evidence type="ECO:0000256" key="3">
    <source>
        <dbReference type="PROSITE-ProRule" id="PRU00023"/>
    </source>
</evidence>
<gene>
    <name evidence="7" type="ORF">VKT23_017050</name>
</gene>
<comment type="caution">
    <text evidence="7">The sequence shown here is derived from an EMBL/GenBank/DDBJ whole genome shotgun (WGS) entry which is preliminary data.</text>
</comment>
<dbReference type="SMART" id="SM00248">
    <property type="entry name" value="ANK"/>
    <property type="match status" value="7"/>
</dbReference>
<keyword evidence="8" id="KW-1185">Reference proteome</keyword>
<dbReference type="Pfam" id="PF12796">
    <property type="entry name" value="Ank_2"/>
    <property type="match status" value="3"/>
</dbReference>
<feature type="region of interest" description="Disordered" evidence="4">
    <location>
        <begin position="1"/>
        <end position="45"/>
    </location>
</feature>
<evidence type="ECO:0000313" key="7">
    <source>
        <dbReference type="EMBL" id="KAK7440412.1"/>
    </source>
</evidence>
<feature type="transmembrane region" description="Helical" evidence="5">
    <location>
        <begin position="336"/>
        <end position="357"/>
    </location>
</feature>
<dbReference type="SUPFAM" id="SSF48403">
    <property type="entry name" value="Ankyrin repeat"/>
    <property type="match status" value="1"/>
</dbReference>
<feature type="transmembrane region" description="Helical" evidence="5">
    <location>
        <begin position="140"/>
        <end position="159"/>
    </location>
</feature>
<dbReference type="EMBL" id="JBANRG010000068">
    <property type="protein sequence ID" value="KAK7440412.1"/>
    <property type="molecule type" value="Genomic_DNA"/>
</dbReference>
<dbReference type="PANTHER" id="PTHR24171:SF9">
    <property type="entry name" value="ANKYRIN REPEAT DOMAIN-CONTAINING PROTEIN 39"/>
    <property type="match status" value="1"/>
</dbReference>
<dbReference type="Pfam" id="PF20153">
    <property type="entry name" value="DUF6535"/>
    <property type="match status" value="1"/>
</dbReference>
<dbReference type="Proteomes" id="UP001498398">
    <property type="component" value="Unassembled WGS sequence"/>
</dbReference>
<dbReference type="Gene3D" id="1.25.40.20">
    <property type="entry name" value="Ankyrin repeat-containing domain"/>
    <property type="match status" value="2"/>
</dbReference>
<evidence type="ECO:0000313" key="8">
    <source>
        <dbReference type="Proteomes" id="UP001498398"/>
    </source>
</evidence>
<evidence type="ECO:0000256" key="4">
    <source>
        <dbReference type="SAM" id="MobiDB-lite"/>
    </source>
</evidence>
<keyword evidence="2 3" id="KW-0040">ANK repeat</keyword>
<feature type="repeat" description="ANK" evidence="3">
    <location>
        <begin position="573"/>
        <end position="605"/>
    </location>
</feature>
<evidence type="ECO:0000256" key="5">
    <source>
        <dbReference type="SAM" id="Phobius"/>
    </source>
</evidence>
<feature type="compositionally biased region" description="Polar residues" evidence="4">
    <location>
        <begin position="1"/>
        <end position="15"/>
    </location>
</feature>
<evidence type="ECO:0000256" key="1">
    <source>
        <dbReference type="ARBA" id="ARBA00022737"/>
    </source>
</evidence>
<feature type="repeat" description="ANK" evidence="3">
    <location>
        <begin position="667"/>
        <end position="701"/>
    </location>
</feature>
<organism evidence="7 8">
    <name type="scientific">Marasmiellus scandens</name>
    <dbReference type="NCBI Taxonomy" id="2682957"/>
    <lineage>
        <taxon>Eukaryota</taxon>
        <taxon>Fungi</taxon>
        <taxon>Dikarya</taxon>
        <taxon>Basidiomycota</taxon>
        <taxon>Agaricomycotina</taxon>
        <taxon>Agaricomycetes</taxon>
        <taxon>Agaricomycetidae</taxon>
        <taxon>Agaricales</taxon>
        <taxon>Marasmiineae</taxon>
        <taxon>Omphalotaceae</taxon>
        <taxon>Marasmiellus</taxon>
    </lineage>
</organism>
<sequence length="841" mass="93481">MTLSFPSPRTNSTVYTHDEPTVTPTQPQDPKQVRDPDPMGADTNFGQQQVIDVNVDRDSIEFGNNIAGRTKEKEESWRIFPNMSGYKSVYTGNRDYDYEKKYPTDSYGREAEEDARVWKVYLDEAEAYDDEMLKGSRDTINALLVFAALFSAVVTTFVVQTSQVLQPDYGYIMANLLMEQIQLLRAAGNTTAIDTVSRSSVDIDSISFSNTDIWINGLFFTSLALSLATALLSVLASHWLQAYTSLTSGSARERAMIRQFRYSGFEKWKMREIIGTLPIILHLSLAVFFVGLALFVSELQHQFITWIVVVIGTISFGAYLGSIVLPAIWIHCPYRIPMLFVPTQYILFPFSFMKYFLQLTYQTLLHSLAKYSIFRRYLTPLWSLYYEEFYFGRHNSRKPKSPSRPIGSLKSAELEWLKKHENLGCVVSDAFVWLSMLESNRSIQRITIRALHGIFCDGYLENPVLQQIPFAKLAFTFRDLNPASVRHILEKLKFSISDFAWGHYCCVDLVAMDGTDGWSIQKRIEAERALLKYSSMEASTGSYLVEAARKGDPSIMKEMLEMWEEAANSVDAQGETVLTAGSGHGNSDVVRLLIDGGAAIDAVGESKYMNMTALRAAVRGKHKDVIELLIQHGADVNKFDPLSDAITGGELDIVKLLMKSGAFISDINGTALHVAVGTYNSKSDIVQFLLDEGADVNARGNGRNSSTPLQEAAFWGEETIIKLLIERGADVNAEGGPNGTALQITAYRGGLDTVKLLIMEGADVNATADPGGTALEAAAYRGRLDVVRCLLDNGADPNVKGGRYGSAIQAAKISPDLRIRDRFAEDKNAIIELLRQRGANE</sequence>
<dbReference type="PANTHER" id="PTHR24171">
    <property type="entry name" value="ANKYRIN REPEAT DOMAIN-CONTAINING PROTEIN 39-RELATED"/>
    <property type="match status" value="1"/>
</dbReference>
<reference evidence="7 8" key="1">
    <citation type="submission" date="2024-01" db="EMBL/GenBank/DDBJ databases">
        <title>A draft genome for the cacao thread blight pathogen Marasmiellus scandens.</title>
        <authorList>
            <person name="Baruah I.K."/>
            <person name="Leung J."/>
            <person name="Bukari Y."/>
            <person name="Amoako-Attah I."/>
            <person name="Meinhardt L.W."/>
            <person name="Bailey B.A."/>
            <person name="Cohen S.P."/>
        </authorList>
    </citation>
    <scope>NUCLEOTIDE SEQUENCE [LARGE SCALE GENOMIC DNA]</scope>
    <source>
        <strain evidence="7 8">GH-19</strain>
    </source>
</reference>
<feature type="repeat" description="ANK" evidence="3">
    <location>
        <begin position="609"/>
        <end position="641"/>
    </location>
</feature>
<feature type="domain" description="DUF6535" evidence="6">
    <location>
        <begin position="118"/>
        <end position="297"/>
    </location>
</feature>
<keyword evidence="1" id="KW-0677">Repeat</keyword>
<keyword evidence="5" id="KW-0812">Transmembrane</keyword>
<protein>
    <recommendedName>
        <fullName evidence="6">DUF6535 domain-containing protein</fullName>
    </recommendedName>
</protein>
<dbReference type="InterPro" id="IPR002110">
    <property type="entry name" value="Ankyrin_rpt"/>
</dbReference>
<feature type="repeat" description="ANK" evidence="3">
    <location>
        <begin position="704"/>
        <end position="736"/>
    </location>
</feature>
<evidence type="ECO:0000259" key="6">
    <source>
        <dbReference type="Pfam" id="PF20153"/>
    </source>
</evidence>
<feature type="repeat" description="ANK" evidence="3">
    <location>
        <begin position="737"/>
        <end position="769"/>
    </location>
</feature>
<accession>A0ABR1ITC0</accession>
<feature type="transmembrane region" description="Helical" evidence="5">
    <location>
        <begin position="213"/>
        <end position="236"/>
    </location>
</feature>
<proteinExistence type="predicted"/>
<feature type="transmembrane region" description="Helical" evidence="5">
    <location>
        <begin position="273"/>
        <end position="297"/>
    </location>
</feature>
<keyword evidence="5" id="KW-1133">Transmembrane helix</keyword>
<evidence type="ECO:0000256" key="2">
    <source>
        <dbReference type="ARBA" id="ARBA00023043"/>
    </source>
</evidence>
<dbReference type="PROSITE" id="PS50088">
    <property type="entry name" value="ANK_REPEAT"/>
    <property type="match status" value="6"/>
</dbReference>
<dbReference type="PROSITE" id="PS50297">
    <property type="entry name" value="ANK_REP_REGION"/>
    <property type="match status" value="6"/>
</dbReference>
<dbReference type="InterPro" id="IPR045338">
    <property type="entry name" value="DUF6535"/>
</dbReference>